<dbReference type="Pfam" id="PF24522">
    <property type="entry name" value="KRIT1_FRMD8_FERM_C"/>
    <property type="match status" value="1"/>
</dbReference>
<evidence type="ECO:0000313" key="7">
    <source>
        <dbReference type="RefSeq" id="XP_051863354.1"/>
    </source>
</evidence>
<sequence length="849" mass="94195">METNQYYCRGGMQPTSSPSPISQTPTNKMSYGNNAGQDYLACGTNQPETGFTPRDMTPLNGGGSVGSGNKAFVGNHNAAGSPYVYPNCNNSAQCASNTNNAGNYINIMTVPLGTLQYNRKKTTTQDYQSRLYYNTTDVKCRDDYYLGKRINNDSPGPSQQQQQQQLQQQQLQQQQLQQQQQQQQQFQQQQQQFQQQQQQLQQQHQQLQQQQQHQLQHINHNHQLQHAQQSTACSPSSVLETLDDGSECPMYSNAAAAVGRVVAATQTHLNNANVVTCEQTPVSLVPVNVPVPPVMYTVHRVVTTAQIQTAVGSTFASSASVSSVVSAAGRNDNDNCMTSSQVTSAMSMSANDPQCHSGSLHISEISGNIMNNANALGPLTGVRSPSGALTNLLPVQQNCSSNANSSEAQQNPAISKRVLGGNPPSSSSSTTYSSAGKPNSLVARTLQNVIPTCVYLMSRVAVHMEIEGTAQCPSQVMLAAALGCEELGISNKLLAQSIFGLWMTSGLLEMQLKAHHCPYIVRVAWSSLLEKFSSSNPIERKYDEPMIVLKRNVFFSKRDEEKIKDHRIVELLYEEAKHYVLTGRYIMEPVHSLMLGGIQARIELGPYNSHTHTVGFFRENQSRFLPKHVAKSSNWLWLPISQKNSAEIKLLEQFKRVPQTATTRKLMRKYLEFCWALPFYGAAFFHGQMEQPVRGIMSLVNHKDMEVLIAVNERGVFIIDCYEHTLLLGLRYEDMSWDYAKPSASDDPECLTCIFLQFDAVENGIQISKLVQVFSKQAAMIDALILHFTEQIRKRKQEGNSAEHFHDEPNPIQNNGNGVLCNKLSRLTLASFDEEGRCIGQMGSLSISY</sequence>
<dbReference type="GO" id="GO:0005886">
    <property type="term" value="C:plasma membrane"/>
    <property type="evidence" value="ECO:0007669"/>
    <property type="project" value="TreeGrafter"/>
</dbReference>
<dbReference type="RefSeq" id="XP_051863354.1">
    <property type="nucleotide sequence ID" value="XM_052007394.1"/>
</dbReference>
<dbReference type="InterPro" id="IPR000299">
    <property type="entry name" value="FERM_domain"/>
</dbReference>
<dbReference type="InterPro" id="IPR057096">
    <property type="entry name" value="KRIT1_FRMD8_FERM_C"/>
</dbReference>
<evidence type="ECO:0000313" key="5">
    <source>
        <dbReference type="Proteomes" id="UP000515160"/>
    </source>
</evidence>
<dbReference type="InterPro" id="IPR019749">
    <property type="entry name" value="Band_41_domain"/>
</dbReference>
<evidence type="ECO:0000259" key="4">
    <source>
        <dbReference type="PROSITE" id="PS50057"/>
    </source>
</evidence>
<evidence type="ECO:0000313" key="6">
    <source>
        <dbReference type="RefSeq" id="XP_034115732.1"/>
    </source>
</evidence>
<name>A0A6P8ZE39_DROAB</name>
<protein>
    <recommendedName>
        <fullName evidence="1">FERM domain-containing protein 8</fullName>
    </recommendedName>
</protein>
<keyword evidence="2" id="KW-0175">Coiled coil</keyword>
<dbReference type="InterPro" id="IPR019748">
    <property type="entry name" value="FERM_central"/>
</dbReference>
<dbReference type="Gene3D" id="2.30.29.30">
    <property type="entry name" value="Pleckstrin-homology domain (PH domain)/Phosphotyrosine-binding domain (PTB)"/>
    <property type="match status" value="1"/>
</dbReference>
<accession>A0A6P8ZE39</accession>
<evidence type="ECO:0000256" key="1">
    <source>
        <dbReference type="ARBA" id="ARBA00039547"/>
    </source>
</evidence>
<dbReference type="GO" id="GO:0090090">
    <property type="term" value="P:negative regulation of canonical Wnt signaling pathway"/>
    <property type="evidence" value="ECO:0007669"/>
    <property type="project" value="TreeGrafter"/>
</dbReference>
<dbReference type="Proteomes" id="UP000515160">
    <property type="component" value="Chromosome 2R"/>
</dbReference>
<dbReference type="GeneID" id="117575577"/>
<dbReference type="CTD" id="43019"/>
<feature type="coiled-coil region" evidence="2">
    <location>
        <begin position="159"/>
        <end position="213"/>
    </location>
</feature>
<feature type="domain" description="FERM" evidence="4">
    <location>
        <begin position="450"/>
        <end position="796"/>
    </location>
</feature>
<feature type="compositionally biased region" description="Low complexity" evidence="3">
    <location>
        <begin position="425"/>
        <end position="434"/>
    </location>
</feature>
<feature type="region of interest" description="Disordered" evidence="3">
    <location>
        <begin position="1"/>
        <end position="27"/>
    </location>
</feature>
<dbReference type="PROSITE" id="PS50057">
    <property type="entry name" value="FERM_3"/>
    <property type="match status" value="1"/>
</dbReference>
<dbReference type="InterPro" id="IPR035963">
    <property type="entry name" value="FERM_2"/>
</dbReference>
<dbReference type="PANTHER" id="PTHR13283">
    <property type="entry name" value="KREV INTERACTION TRAPPED 1-RELATED"/>
    <property type="match status" value="1"/>
</dbReference>
<dbReference type="OrthoDB" id="2142533at2759"/>
<dbReference type="PANTHER" id="PTHR13283:SF10">
    <property type="entry name" value="FERM DOMAIN-CONTAINING PROTEIN 8"/>
    <property type="match status" value="1"/>
</dbReference>
<feature type="region of interest" description="Disordered" evidence="3">
    <location>
        <begin position="400"/>
        <end position="436"/>
    </location>
</feature>
<dbReference type="InterPro" id="IPR051594">
    <property type="entry name" value="KRIT1/FRMD8"/>
</dbReference>
<dbReference type="RefSeq" id="XP_034115732.1">
    <property type="nucleotide sequence ID" value="XM_034259841.2"/>
</dbReference>
<evidence type="ECO:0000256" key="2">
    <source>
        <dbReference type="SAM" id="Coils"/>
    </source>
</evidence>
<dbReference type="AlphaFoldDB" id="A0A6P8ZE39"/>
<keyword evidence="5" id="KW-1185">Reference proteome</keyword>
<dbReference type="InterPro" id="IPR011993">
    <property type="entry name" value="PH-like_dom_sf"/>
</dbReference>
<dbReference type="Gene3D" id="3.10.20.90">
    <property type="entry name" value="Phosphatidylinositol 3-kinase Catalytic Subunit, Chain A, domain 1"/>
    <property type="match status" value="1"/>
</dbReference>
<reference evidence="6 7" key="1">
    <citation type="submission" date="2025-04" db="UniProtKB">
        <authorList>
            <consortium name="RefSeq"/>
        </authorList>
    </citation>
    <scope>IDENTIFICATION</scope>
    <source>
        <strain evidence="6 7">15112-1751.03</strain>
        <tissue evidence="6 7">Whole Adult</tissue>
    </source>
</reference>
<dbReference type="InterPro" id="IPR014352">
    <property type="entry name" value="FERM/acyl-CoA-bd_prot_sf"/>
</dbReference>
<evidence type="ECO:0000256" key="3">
    <source>
        <dbReference type="SAM" id="MobiDB-lite"/>
    </source>
</evidence>
<dbReference type="SMART" id="SM00295">
    <property type="entry name" value="B41"/>
    <property type="match status" value="1"/>
</dbReference>
<dbReference type="GO" id="GO:0030182">
    <property type="term" value="P:neuron differentiation"/>
    <property type="evidence" value="ECO:0007669"/>
    <property type="project" value="UniProtKB-ARBA"/>
</dbReference>
<dbReference type="GO" id="GO:0009887">
    <property type="term" value="P:animal organ morphogenesis"/>
    <property type="evidence" value="ECO:0007669"/>
    <property type="project" value="UniProtKB-ARBA"/>
</dbReference>
<dbReference type="FunFam" id="1.20.80.10:FF:000029">
    <property type="entry name" value="Uncharacterized protein, isoform A"/>
    <property type="match status" value="1"/>
</dbReference>
<dbReference type="Gene3D" id="1.20.80.10">
    <property type="match status" value="1"/>
</dbReference>
<gene>
    <name evidence="6 7" type="primary">LOC117575577</name>
</gene>
<proteinExistence type="predicted"/>
<dbReference type="SUPFAM" id="SSF47031">
    <property type="entry name" value="Second domain of FERM"/>
    <property type="match status" value="1"/>
</dbReference>
<feature type="compositionally biased region" description="Low complexity" evidence="3">
    <location>
        <begin position="400"/>
        <end position="411"/>
    </location>
</feature>
<dbReference type="Pfam" id="PF00373">
    <property type="entry name" value="FERM_M"/>
    <property type="match status" value="1"/>
</dbReference>
<dbReference type="CDD" id="cd14473">
    <property type="entry name" value="FERM_B-lobe"/>
    <property type="match status" value="1"/>
</dbReference>
<feature type="compositionally biased region" description="Low complexity" evidence="3">
    <location>
        <begin position="13"/>
        <end position="26"/>
    </location>
</feature>
<organism evidence="5 6">
    <name type="scientific">Drosophila albomicans</name>
    <name type="common">Fruit fly</name>
    <dbReference type="NCBI Taxonomy" id="7291"/>
    <lineage>
        <taxon>Eukaryota</taxon>
        <taxon>Metazoa</taxon>
        <taxon>Ecdysozoa</taxon>
        <taxon>Arthropoda</taxon>
        <taxon>Hexapoda</taxon>
        <taxon>Insecta</taxon>
        <taxon>Pterygota</taxon>
        <taxon>Neoptera</taxon>
        <taxon>Endopterygota</taxon>
        <taxon>Diptera</taxon>
        <taxon>Brachycera</taxon>
        <taxon>Muscomorpha</taxon>
        <taxon>Ephydroidea</taxon>
        <taxon>Drosophilidae</taxon>
        <taxon>Drosophila</taxon>
    </lineage>
</organism>